<dbReference type="Proteomes" id="UP000316882">
    <property type="component" value="Unassembled WGS sequence"/>
</dbReference>
<evidence type="ECO:0000313" key="1">
    <source>
        <dbReference type="EMBL" id="GEB32341.1"/>
    </source>
</evidence>
<accession>A0A4Y3PPQ7</accession>
<comment type="caution">
    <text evidence="1">The sequence shown here is derived from an EMBL/GenBank/DDBJ whole genome shotgun (WGS) entry which is preliminary data.</text>
</comment>
<gene>
    <name evidence="1" type="ORF">BPA01_19210</name>
</gene>
<dbReference type="RefSeq" id="WP_122963359.1">
    <property type="nucleotide sequence ID" value="NZ_BJMH01000007.1"/>
</dbReference>
<evidence type="ECO:0000313" key="2">
    <source>
        <dbReference type="Proteomes" id="UP000316882"/>
    </source>
</evidence>
<organism evidence="1 2">
    <name type="scientific">Brevibacillus parabrevis</name>
    <dbReference type="NCBI Taxonomy" id="54914"/>
    <lineage>
        <taxon>Bacteria</taxon>
        <taxon>Bacillati</taxon>
        <taxon>Bacillota</taxon>
        <taxon>Bacilli</taxon>
        <taxon>Bacillales</taxon>
        <taxon>Paenibacillaceae</taxon>
        <taxon>Brevibacillus</taxon>
    </lineage>
</organism>
<dbReference type="STRING" id="54914.AV540_12000"/>
<keyword evidence="2" id="KW-1185">Reference proteome</keyword>
<proteinExistence type="predicted"/>
<dbReference type="AlphaFoldDB" id="A0A4Y3PPQ7"/>
<dbReference type="Gene3D" id="3.40.50.720">
    <property type="entry name" value="NAD(P)-binding Rossmann-like Domain"/>
    <property type="match status" value="1"/>
</dbReference>
<sequence length="665" mass="72944">MVKLNRAMRLAVKRDTFFLPNPDGSVYFRNNVGTFRMEGEMIDQWVSQLVPIFNGEHTLAEITDDLPAEYQAQIHKIASLLLENGFAQDVSQRLPHELSPAVVEQFSAQIAFLDHLIGSGGHAFQTYRQQKPLVAGSGSFVPALIHALWESGCPHVHYAVTDASLVNKARLTELHAHVRQKDDEAKLTELTVREQSRACWEKTLAPVSAVLYGSDSGDRSEMELVYALCQERGIVFIPVFLLLQKGIAGPVMQPSSPVCLDSVVRRFHRVFLSGNAEDHPFTATSAALLANAAVMEWFKHVTGVVKAESAGKLFLLDLDTLTGSWRTAMPHPLVKSKPRFLPVDEQSFFAETTSPKDGLLAAFQSWTSPDVGIFHTWEEGELMQLPLSQCQVQAVDPVAVGPAELLPVRICPGYTHEEARKEAGLTGTEMYVSRLMSACGIQAAGIHLHDDAPSVPDSAGEIGFAIGAGESAAEAACRALEHYLQAVLAKEVREQPPAAALVQWTGQDEPCLFYARALALQKQGHKIAKGANLCGFPVYWVGTENGWYGSVGLHDTLALRKALQTALQNSQGVPDEQIAYAVKALEVALDEREQQVELPPFPESEETLWQQARDVLAKERLVPVLRNAAVETFLQEDLSRVIALALRAEEGHEHGDYDCGRRTAG</sequence>
<dbReference type="EMBL" id="BJMH01000007">
    <property type="protein sequence ID" value="GEB32341.1"/>
    <property type="molecule type" value="Genomic_DNA"/>
</dbReference>
<name>A0A4Y3PPQ7_BREPA</name>
<protein>
    <submittedName>
        <fullName evidence="1">Putative thiazole-containing bacteriocin maturation protein</fullName>
    </submittedName>
</protein>
<dbReference type="Gene3D" id="3.90.930.60">
    <property type="match status" value="1"/>
</dbReference>
<reference evidence="1 2" key="1">
    <citation type="submission" date="2019-06" db="EMBL/GenBank/DDBJ databases">
        <title>Whole genome shotgun sequence of Brevibacillus parabrevis NBRC 12334.</title>
        <authorList>
            <person name="Hosoyama A."/>
            <person name="Uohara A."/>
            <person name="Ohji S."/>
            <person name="Ichikawa N."/>
        </authorList>
    </citation>
    <scope>NUCLEOTIDE SEQUENCE [LARGE SCALE GENOMIC DNA]</scope>
    <source>
        <strain evidence="1 2">NBRC 12334</strain>
    </source>
</reference>